<dbReference type="OrthoDB" id="6688430at2"/>
<dbReference type="RefSeq" id="WP_103919224.1">
    <property type="nucleotide sequence ID" value="NZ_FMSV02000181.1"/>
</dbReference>
<organism evidence="1 2">
    <name type="scientific">Candidatus Venteria ishoeyi</name>
    <dbReference type="NCBI Taxonomy" id="1899563"/>
    <lineage>
        <taxon>Bacteria</taxon>
        <taxon>Pseudomonadati</taxon>
        <taxon>Pseudomonadota</taxon>
        <taxon>Gammaproteobacteria</taxon>
        <taxon>Thiotrichales</taxon>
        <taxon>Thiotrichaceae</taxon>
        <taxon>Venteria</taxon>
    </lineage>
</organism>
<evidence type="ECO:0000313" key="2">
    <source>
        <dbReference type="Proteomes" id="UP000236724"/>
    </source>
</evidence>
<accession>A0A1H6F7H6</accession>
<dbReference type="AlphaFoldDB" id="A0A1H6F7H6"/>
<name>A0A1H6F7H6_9GAMM</name>
<dbReference type="EMBL" id="FMSV02000181">
    <property type="protein sequence ID" value="SEH05269.1"/>
    <property type="molecule type" value="Genomic_DNA"/>
</dbReference>
<sequence length="330" mass="34798">MGDTVNIIPQITEVTIEVATGSAFNDSDVLKDTDALSAVTVDNKLITENDIGNIGGGDMLKSVYDTTANGIIDNAEKVNNLTVEKAVPSNAVFTDTNYVAALLPNVNNTSDANKPISTATQTALNGKVDDAQVLTNVPADAVFTDTNYVAALLPNVDNTSDANKPVSSAQQTALNGKVDDAQVLTNVPADALFTDTNYVASLLPNVDNTSDANKPISAATQTALDNISKITRVDMGTSNAIDWSGTNGTFLRDTLTGNVTLTDSNLPQGTDTKPITLYVNPSTFSISVPSYWEFMSGTAEASVVNEFTIECINGNSGSELVRYWINPKTV</sequence>
<reference evidence="1 2" key="1">
    <citation type="submission" date="2016-10" db="EMBL/GenBank/DDBJ databases">
        <authorList>
            <person name="de Groot N.N."/>
        </authorList>
    </citation>
    <scope>NUCLEOTIDE SEQUENCE [LARGE SCALE GENOMIC DNA]</scope>
    <source>
        <strain evidence="1">MBHS1</strain>
    </source>
</reference>
<dbReference type="Proteomes" id="UP000236724">
    <property type="component" value="Unassembled WGS sequence"/>
</dbReference>
<gene>
    <name evidence="1" type="ORF">MBHS_01122</name>
</gene>
<proteinExistence type="predicted"/>
<evidence type="ECO:0000313" key="1">
    <source>
        <dbReference type="EMBL" id="SEH05269.1"/>
    </source>
</evidence>
<keyword evidence="2" id="KW-1185">Reference proteome</keyword>
<protein>
    <submittedName>
        <fullName evidence="1">Uncharacterized protein</fullName>
    </submittedName>
</protein>